<reference evidence="2" key="1">
    <citation type="submission" date="2015-07" db="EMBL/GenBank/DDBJ databases">
        <title>MeaNS - Measles Nucleotide Surveillance Program.</title>
        <authorList>
            <person name="Tran T."/>
            <person name="Druce J."/>
        </authorList>
    </citation>
    <scope>NUCLEOTIDE SEQUENCE</scope>
    <source>
        <strain evidence="2">UCB-OBI-ISO-001</strain>
        <tissue evidence="2">Gonad</tissue>
    </source>
</reference>
<organism evidence="2">
    <name type="scientific">Octopus bimaculoides</name>
    <name type="common">California two-spotted octopus</name>
    <dbReference type="NCBI Taxonomy" id="37653"/>
    <lineage>
        <taxon>Eukaryota</taxon>
        <taxon>Metazoa</taxon>
        <taxon>Spiralia</taxon>
        <taxon>Lophotrochozoa</taxon>
        <taxon>Mollusca</taxon>
        <taxon>Cephalopoda</taxon>
        <taxon>Coleoidea</taxon>
        <taxon>Octopodiformes</taxon>
        <taxon>Octopoda</taxon>
        <taxon>Incirrata</taxon>
        <taxon>Octopodidae</taxon>
        <taxon>Octopus</taxon>
    </lineage>
</organism>
<accession>A0A0L8FT99</accession>
<gene>
    <name evidence="2" type="ORF">OCBIM_22008660mg</name>
</gene>
<keyword evidence="1" id="KW-0812">Transmembrane</keyword>
<sequence>MTMMMIYSAFVFIWDGVGYFFRGYIQFKHMERNLPVLAYLLLELPWCNHGYVVKIPALQLNHLRFKLTAQHLGLV</sequence>
<feature type="transmembrane region" description="Helical" evidence="1">
    <location>
        <begin position="6"/>
        <end position="25"/>
    </location>
</feature>
<name>A0A0L8FT99_OCTBM</name>
<dbReference type="AlphaFoldDB" id="A0A0L8FT99"/>
<protein>
    <submittedName>
        <fullName evidence="2">Uncharacterized protein</fullName>
    </submittedName>
</protein>
<keyword evidence="1" id="KW-0472">Membrane</keyword>
<evidence type="ECO:0000313" key="2">
    <source>
        <dbReference type="EMBL" id="KOF67912.1"/>
    </source>
</evidence>
<dbReference type="EMBL" id="KQ426725">
    <property type="protein sequence ID" value="KOF67912.1"/>
    <property type="molecule type" value="Genomic_DNA"/>
</dbReference>
<keyword evidence="1" id="KW-1133">Transmembrane helix</keyword>
<evidence type="ECO:0000256" key="1">
    <source>
        <dbReference type="SAM" id="Phobius"/>
    </source>
</evidence>
<proteinExistence type="predicted"/>